<feature type="signal peptide" evidence="4">
    <location>
        <begin position="1"/>
        <end position="24"/>
    </location>
</feature>
<dbReference type="SUPFAM" id="SSF57302">
    <property type="entry name" value="Snake toxin-like"/>
    <property type="match status" value="1"/>
</dbReference>
<dbReference type="GO" id="GO:0004675">
    <property type="term" value="F:transmembrane receptor protein serine/threonine kinase activity"/>
    <property type="evidence" value="ECO:0007669"/>
    <property type="project" value="InterPro"/>
</dbReference>
<evidence type="ECO:0000256" key="2">
    <source>
        <dbReference type="ARBA" id="ARBA00022729"/>
    </source>
</evidence>
<dbReference type="CDD" id="cd23598">
    <property type="entry name" value="TFP_LU_ECD_Babo"/>
    <property type="match status" value="1"/>
</dbReference>
<name>A0A8K0D8V4_IGNLU</name>
<dbReference type="Proteomes" id="UP000801492">
    <property type="component" value="Unassembled WGS sequence"/>
</dbReference>
<dbReference type="OrthoDB" id="6774558at2759"/>
<dbReference type="Gene3D" id="2.10.60.10">
    <property type="entry name" value="CD59"/>
    <property type="match status" value="1"/>
</dbReference>
<gene>
    <name evidence="6" type="ORF">ILUMI_07415</name>
</gene>
<accession>A0A8K0D8V4</accession>
<proteinExistence type="predicted"/>
<feature type="domain" description="Activin types I and II receptor" evidence="5">
    <location>
        <begin position="25"/>
        <end position="100"/>
    </location>
</feature>
<evidence type="ECO:0000256" key="3">
    <source>
        <dbReference type="ARBA" id="ARBA00023136"/>
    </source>
</evidence>
<evidence type="ECO:0000256" key="1">
    <source>
        <dbReference type="ARBA" id="ARBA00004370"/>
    </source>
</evidence>
<comment type="subcellular location">
    <subcellularLocation>
        <location evidence="1">Membrane</location>
    </subcellularLocation>
</comment>
<sequence length="119" mass="13539">MCRTAFFLIIGIIWLCQKFNGVKSLKCKCDICRDSNYTCETDGYCFTSIHQHKVGSIEHSYSCLNRRNYFPPEQPRWCSQPSTTKSARLCCDEHDMCNADLRPQLAFSPDSVLSEGIAG</sequence>
<dbReference type="InterPro" id="IPR000472">
    <property type="entry name" value="Activin_recp"/>
</dbReference>
<evidence type="ECO:0000259" key="5">
    <source>
        <dbReference type="Pfam" id="PF01064"/>
    </source>
</evidence>
<feature type="chain" id="PRO_5035422777" description="Activin types I and II receptor domain-containing protein" evidence="4">
    <location>
        <begin position="25"/>
        <end position="119"/>
    </location>
</feature>
<dbReference type="InterPro" id="IPR045860">
    <property type="entry name" value="Snake_toxin-like_sf"/>
</dbReference>
<keyword evidence="2 4" id="KW-0732">Signal</keyword>
<reference evidence="6" key="1">
    <citation type="submission" date="2019-08" db="EMBL/GenBank/DDBJ databases">
        <title>The genome of the North American firefly Photinus pyralis.</title>
        <authorList>
            <consortium name="Photinus pyralis genome working group"/>
            <person name="Fallon T.R."/>
            <person name="Sander Lower S.E."/>
            <person name="Weng J.-K."/>
        </authorList>
    </citation>
    <scope>NUCLEOTIDE SEQUENCE</scope>
    <source>
        <strain evidence="6">TRF0915ILg1</strain>
        <tissue evidence="6">Whole body</tissue>
    </source>
</reference>
<keyword evidence="3" id="KW-0472">Membrane</keyword>
<dbReference type="GO" id="GO:0016020">
    <property type="term" value="C:membrane"/>
    <property type="evidence" value="ECO:0007669"/>
    <property type="project" value="UniProtKB-SubCell"/>
</dbReference>
<evidence type="ECO:0000313" key="7">
    <source>
        <dbReference type="Proteomes" id="UP000801492"/>
    </source>
</evidence>
<evidence type="ECO:0000256" key="4">
    <source>
        <dbReference type="SAM" id="SignalP"/>
    </source>
</evidence>
<dbReference type="Pfam" id="PF01064">
    <property type="entry name" value="Activin_recp"/>
    <property type="match status" value="1"/>
</dbReference>
<comment type="caution">
    <text evidence="6">The sequence shown here is derived from an EMBL/GenBank/DDBJ whole genome shotgun (WGS) entry which is preliminary data.</text>
</comment>
<keyword evidence="7" id="KW-1185">Reference proteome</keyword>
<organism evidence="6 7">
    <name type="scientific">Ignelater luminosus</name>
    <name type="common">Cucubano</name>
    <name type="synonym">Pyrophorus luminosus</name>
    <dbReference type="NCBI Taxonomy" id="2038154"/>
    <lineage>
        <taxon>Eukaryota</taxon>
        <taxon>Metazoa</taxon>
        <taxon>Ecdysozoa</taxon>
        <taxon>Arthropoda</taxon>
        <taxon>Hexapoda</taxon>
        <taxon>Insecta</taxon>
        <taxon>Pterygota</taxon>
        <taxon>Neoptera</taxon>
        <taxon>Endopterygota</taxon>
        <taxon>Coleoptera</taxon>
        <taxon>Polyphaga</taxon>
        <taxon>Elateriformia</taxon>
        <taxon>Elateroidea</taxon>
        <taxon>Elateridae</taxon>
        <taxon>Agrypninae</taxon>
        <taxon>Pyrophorini</taxon>
        <taxon>Ignelater</taxon>
    </lineage>
</organism>
<dbReference type="AlphaFoldDB" id="A0A8K0D8V4"/>
<evidence type="ECO:0000313" key="6">
    <source>
        <dbReference type="EMBL" id="KAF2898758.1"/>
    </source>
</evidence>
<protein>
    <recommendedName>
        <fullName evidence="5">Activin types I and II receptor domain-containing protein</fullName>
    </recommendedName>
</protein>
<dbReference type="EMBL" id="VTPC01003280">
    <property type="protein sequence ID" value="KAF2898758.1"/>
    <property type="molecule type" value="Genomic_DNA"/>
</dbReference>